<keyword evidence="3" id="KW-1185">Reference proteome</keyword>
<gene>
    <name evidence="2" type="ORF">G7B40_035290</name>
</gene>
<feature type="domain" description="Contractile injection system tube protein N-terminal" evidence="1">
    <location>
        <begin position="5"/>
        <end position="167"/>
    </location>
</feature>
<dbReference type="InterPro" id="IPR045361">
    <property type="entry name" value="CIS_tube_prot_N"/>
</dbReference>
<sequence length="238" mass="27236">MYTGELAKVKIQVYKDKGFKFKDEGKEFDLPINPEQISQSFNVEYDSAQTPGSKGNNPQFKFTEPEELKLNFTFDGTGVVRVKGQANEFHKDVAKQVQEFLNVVYTMVNKTHRPNFLCLLWGNFSFGNKNGFNCILKNLQINYTLFSSDGKPLRAKINATFVSYDDMERCLREEGKQSPDVTHVRKVTAGDTLPLMSHHIYGDPSYYLQVAKVNGLVNFRRLGTNKDLRFPPLEKTEL</sequence>
<evidence type="ECO:0000259" key="1">
    <source>
        <dbReference type="Pfam" id="PF19266"/>
    </source>
</evidence>
<accession>A0AAP5IDQ8</accession>
<name>A0AAP5IDQ8_9CYAN</name>
<proteinExistence type="predicted"/>
<dbReference type="Proteomes" id="UP000667802">
    <property type="component" value="Unassembled WGS sequence"/>
</dbReference>
<dbReference type="EMBL" id="JAALHA020000027">
    <property type="protein sequence ID" value="MDR9899785.1"/>
    <property type="molecule type" value="Genomic_DNA"/>
</dbReference>
<organism evidence="2 3">
    <name type="scientific">Aetokthonos hydrillicola Thurmond2011</name>
    <dbReference type="NCBI Taxonomy" id="2712845"/>
    <lineage>
        <taxon>Bacteria</taxon>
        <taxon>Bacillati</taxon>
        <taxon>Cyanobacteriota</taxon>
        <taxon>Cyanophyceae</taxon>
        <taxon>Nostocales</taxon>
        <taxon>Hapalosiphonaceae</taxon>
        <taxon>Aetokthonos</taxon>
    </lineage>
</organism>
<comment type="caution">
    <text evidence="2">The sequence shown here is derived from an EMBL/GenBank/DDBJ whole genome shotgun (WGS) entry which is preliminary data.</text>
</comment>
<dbReference type="Pfam" id="PF19266">
    <property type="entry name" value="CIS_tube"/>
    <property type="match status" value="1"/>
</dbReference>
<evidence type="ECO:0000313" key="2">
    <source>
        <dbReference type="EMBL" id="MDR9899785.1"/>
    </source>
</evidence>
<dbReference type="RefSeq" id="WP_208350544.1">
    <property type="nucleotide sequence ID" value="NZ_JAALHA020000027.1"/>
</dbReference>
<reference evidence="3" key="1">
    <citation type="journal article" date="2021" name="Science">
        <title>Hunting the eagle killer: A cyanobacterial neurotoxin causes vacuolar myelinopathy.</title>
        <authorList>
            <person name="Breinlinger S."/>
            <person name="Phillips T.J."/>
            <person name="Haram B.N."/>
            <person name="Mares J."/>
            <person name="Martinez Yerena J.A."/>
            <person name="Hrouzek P."/>
            <person name="Sobotka R."/>
            <person name="Henderson W.M."/>
            <person name="Schmieder P."/>
            <person name="Williams S.M."/>
            <person name="Lauderdale J.D."/>
            <person name="Wilde H.D."/>
            <person name="Gerrin W."/>
            <person name="Kust A."/>
            <person name="Washington J.W."/>
            <person name="Wagner C."/>
            <person name="Geier B."/>
            <person name="Liebeke M."/>
            <person name="Enke H."/>
            <person name="Niedermeyer T.H.J."/>
            <person name="Wilde S.B."/>
        </authorList>
    </citation>
    <scope>NUCLEOTIDE SEQUENCE [LARGE SCALE GENOMIC DNA]</scope>
    <source>
        <strain evidence="3">Thurmond2011</strain>
    </source>
</reference>
<evidence type="ECO:0000313" key="3">
    <source>
        <dbReference type="Proteomes" id="UP000667802"/>
    </source>
</evidence>
<protein>
    <submittedName>
        <fullName evidence="2">LysM peptidoglycan-binding domain-containing protein</fullName>
    </submittedName>
</protein>
<dbReference type="AlphaFoldDB" id="A0AAP5IDQ8"/>